<evidence type="ECO:0000313" key="2">
    <source>
        <dbReference type="EMBL" id="MBD7911810.1"/>
    </source>
</evidence>
<dbReference type="Proteomes" id="UP000627781">
    <property type="component" value="Unassembled WGS sequence"/>
</dbReference>
<protein>
    <recommendedName>
        <fullName evidence="4">Membrane protein YczE</fullName>
    </recommendedName>
</protein>
<keyword evidence="3" id="KW-1185">Reference proteome</keyword>
<proteinExistence type="predicted"/>
<evidence type="ECO:0008006" key="4">
    <source>
        <dbReference type="Google" id="ProtNLM"/>
    </source>
</evidence>
<dbReference type="PANTHER" id="PTHR40078:SF1">
    <property type="entry name" value="INTEGRAL MEMBRANE PROTEIN"/>
    <property type="match status" value="1"/>
</dbReference>
<feature type="transmembrane region" description="Helical" evidence="1">
    <location>
        <begin position="173"/>
        <end position="196"/>
    </location>
</feature>
<reference evidence="2 3" key="1">
    <citation type="submission" date="2020-08" db="EMBL/GenBank/DDBJ databases">
        <title>A Genomic Blueprint of the Chicken Gut Microbiome.</title>
        <authorList>
            <person name="Gilroy R."/>
            <person name="Ravi A."/>
            <person name="Getino M."/>
            <person name="Pursley I."/>
            <person name="Horton D.L."/>
            <person name="Alikhan N.-F."/>
            <person name="Baker D."/>
            <person name="Gharbi K."/>
            <person name="Hall N."/>
            <person name="Watson M."/>
            <person name="Adriaenssens E.M."/>
            <person name="Foster-Nyarko E."/>
            <person name="Jarju S."/>
            <person name="Secka A."/>
            <person name="Antonio M."/>
            <person name="Oren A."/>
            <person name="Chaudhuri R."/>
            <person name="La Ragione R.M."/>
            <person name="Hildebrand F."/>
            <person name="Pallen M.J."/>
        </authorList>
    </citation>
    <scope>NUCLEOTIDE SEQUENCE [LARGE SCALE GENOMIC DNA]</scope>
    <source>
        <strain evidence="2 3">Sa3CVN1</strain>
    </source>
</reference>
<feature type="transmembrane region" description="Helical" evidence="1">
    <location>
        <begin position="80"/>
        <end position="100"/>
    </location>
</feature>
<evidence type="ECO:0000313" key="3">
    <source>
        <dbReference type="Proteomes" id="UP000627781"/>
    </source>
</evidence>
<comment type="caution">
    <text evidence="2">The sequence shown here is derived from an EMBL/GenBank/DDBJ whole genome shotgun (WGS) entry which is preliminary data.</text>
</comment>
<feature type="transmembrane region" description="Helical" evidence="1">
    <location>
        <begin position="51"/>
        <end position="73"/>
    </location>
</feature>
<dbReference type="InterPro" id="IPR038750">
    <property type="entry name" value="YczE/YyaS-like"/>
</dbReference>
<gene>
    <name evidence="2" type="ORF">H9661_10610</name>
</gene>
<feature type="transmembrane region" description="Helical" evidence="1">
    <location>
        <begin position="12"/>
        <end position="31"/>
    </location>
</feature>
<name>A0ABR8PUF4_9CLOT</name>
<keyword evidence="1" id="KW-1133">Transmembrane helix</keyword>
<keyword evidence="1" id="KW-0812">Transmembrane</keyword>
<dbReference type="PANTHER" id="PTHR40078">
    <property type="entry name" value="INTEGRAL MEMBRANE PROTEIN-RELATED"/>
    <property type="match status" value="1"/>
</dbReference>
<organism evidence="2 3">
    <name type="scientific">Clostridium cibarium</name>
    <dbReference type="NCBI Taxonomy" id="2762247"/>
    <lineage>
        <taxon>Bacteria</taxon>
        <taxon>Bacillati</taxon>
        <taxon>Bacillota</taxon>
        <taxon>Clostridia</taxon>
        <taxon>Eubacteriales</taxon>
        <taxon>Clostridiaceae</taxon>
        <taxon>Clostridium</taxon>
    </lineage>
</organism>
<dbReference type="RefSeq" id="WP_143315819.1">
    <property type="nucleotide sequence ID" value="NZ_JACSRA010000015.1"/>
</dbReference>
<feature type="transmembrane region" description="Helical" evidence="1">
    <location>
        <begin position="112"/>
        <end position="139"/>
    </location>
</feature>
<dbReference type="Pfam" id="PF19700">
    <property type="entry name" value="DUF6198"/>
    <property type="match status" value="1"/>
</dbReference>
<dbReference type="EMBL" id="JACSRA010000015">
    <property type="protein sequence ID" value="MBD7911810.1"/>
    <property type="molecule type" value="Genomic_DNA"/>
</dbReference>
<accession>A0ABR8PUF4</accession>
<sequence>MKKIDVKLLAKKLVLFFLGVWIIQTGVAMFIKANIGSDPFTVFTQGISAKLGVSVGMASTFITATLIIIIAIVDWHYLNIGTILSTMVAGPFINMMTTFFNPLPMDSFVIEFIPYSNIIIKSLFLALSCIVIAIGFSLLKSTNLGVAANDIVPLLITDKTKLTYSKIRITMDVTLIVIGFLLGGVIGIGTLIAAFLTGPAIQFFMPRLEKLTTPFLSEKNEEIAL</sequence>
<evidence type="ECO:0000256" key="1">
    <source>
        <dbReference type="SAM" id="Phobius"/>
    </source>
</evidence>
<keyword evidence="1" id="KW-0472">Membrane</keyword>